<keyword evidence="2 8" id="KW-0808">Transferase</keyword>
<comment type="pathway">
    <text evidence="1 8">Sulfur metabolism; hydrogen sulfide biosynthesis; sulfite from sulfate: step 1/3.</text>
</comment>
<evidence type="ECO:0000256" key="7">
    <source>
        <dbReference type="ARBA" id="ARBA00049370"/>
    </source>
</evidence>
<evidence type="ECO:0000256" key="5">
    <source>
        <dbReference type="ARBA" id="ARBA00022840"/>
    </source>
</evidence>
<dbReference type="HAMAP" id="MF_00066">
    <property type="entry name" value="Sulf_adenylyltr"/>
    <property type="match status" value="1"/>
</dbReference>
<sequence>MSRQPIADQFDQPIIVLELPARVGSHSVTLECTARQLADLEMLTSGAYRPVTTFMGYDDWRSCVESMRLADGTLWPIPITLQLHSQVLPASTCEIRLMHQGRHLATMEVMERFTPDLAREAEMVYATSSQEHPGVVALYEAGDVVVSGPLTIHALPRSFTGPEYLTPLETRLAIRDRGWRTVVGFQTRNPVHRAHEYLHKVALELLDGLLLHPLVGETKSDDISAEIRMRAYRTLLENYYPRDRVLLGVYPAAMRYAGPREALLHALSRKNYGCTHFIVGRDHAGVGDFYGTYAAQELFDTVDPAELGIEIIRFEHSFYCTRCEHVASKRTCPHDSSQHLALSGTKVRSLLSGGAMLPAEFSRPEVAAVLADGYRSV</sequence>
<dbReference type="InterPro" id="IPR020792">
    <property type="entry name" value="SO4_adenylyltransferase_pro"/>
</dbReference>
<evidence type="ECO:0000256" key="8">
    <source>
        <dbReference type="HAMAP-Rule" id="MF_00066"/>
    </source>
</evidence>
<protein>
    <recommendedName>
        <fullName evidence="8">Sulfate adenylyltransferase</fullName>
        <ecNumber evidence="8">2.7.7.4</ecNumber>
    </recommendedName>
    <alternativeName>
        <fullName evidence="8">ATP-sulfurylase</fullName>
    </alternativeName>
    <alternativeName>
        <fullName evidence="8">Sulfate adenylate transferase</fullName>
        <shortName evidence="8">SAT</shortName>
    </alternativeName>
</protein>
<dbReference type="GO" id="GO:0004781">
    <property type="term" value="F:sulfate adenylyltransferase (ATP) activity"/>
    <property type="evidence" value="ECO:0007669"/>
    <property type="project" value="UniProtKB-EC"/>
</dbReference>
<dbReference type="Pfam" id="PF01747">
    <property type="entry name" value="ATP-sulfurylase"/>
    <property type="match status" value="1"/>
</dbReference>
<proteinExistence type="inferred from homology"/>
<evidence type="ECO:0000256" key="3">
    <source>
        <dbReference type="ARBA" id="ARBA00022695"/>
    </source>
</evidence>
<evidence type="ECO:0000256" key="2">
    <source>
        <dbReference type="ARBA" id="ARBA00022679"/>
    </source>
</evidence>
<comment type="similarity">
    <text evidence="6 8">Belongs to the sulfate adenylyltransferase family.</text>
</comment>
<gene>
    <name evidence="8 11" type="primary">sat</name>
    <name evidence="11" type="ORF">AB6A68_12245</name>
</gene>
<keyword evidence="12" id="KW-1185">Reference proteome</keyword>
<dbReference type="InterPro" id="IPR025980">
    <property type="entry name" value="ATP-Sase_PUA-like_dom"/>
</dbReference>
<dbReference type="InterPro" id="IPR015947">
    <property type="entry name" value="PUA-like_sf"/>
</dbReference>
<evidence type="ECO:0000259" key="10">
    <source>
        <dbReference type="Pfam" id="PF14306"/>
    </source>
</evidence>
<dbReference type="Gene3D" id="3.40.50.620">
    <property type="entry name" value="HUPs"/>
    <property type="match status" value="1"/>
</dbReference>
<dbReference type="SUPFAM" id="SSF88697">
    <property type="entry name" value="PUA domain-like"/>
    <property type="match status" value="1"/>
</dbReference>
<evidence type="ECO:0000259" key="9">
    <source>
        <dbReference type="Pfam" id="PF01747"/>
    </source>
</evidence>
<dbReference type="InterPro" id="IPR014729">
    <property type="entry name" value="Rossmann-like_a/b/a_fold"/>
</dbReference>
<reference evidence="11 12" key="1">
    <citation type="submission" date="2024-07" db="EMBL/GenBank/DDBJ databases">
        <title>Draft Genome Sequence of Ferrimicrobium acidiphilum Strain YE2023, Isolated from a Pulp of Bioleach Reactor.</title>
        <authorList>
            <person name="Elkina Y.A."/>
            <person name="Bulaeva A.G."/>
            <person name="Beletsky A.V."/>
            <person name="Mardanov A.V."/>
        </authorList>
    </citation>
    <scope>NUCLEOTIDE SEQUENCE [LARGE SCALE GENOMIC DNA]</scope>
    <source>
        <strain evidence="11 12">YE2023</strain>
    </source>
</reference>
<feature type="domain" description="Sulphate adenylyltransferase catalytic" evidence="9">
    <location>
        <begin position="164"/>
        <end position="371"/>
    </location>
</feature>
<dbReference type="SUPFAM" id="SSF52374">
    <property type="entry name" value="Nucleotidylyl transferase"/>
    <property type="match status" value="1"/>
</dbReference>
<dbReference type="InterPro" id="IPR024951">
    <property type="entry name" value="Sulfurylase_cat_dom"/>
</dbReference>
<evidence type="ECO:0000256" key="1">
    <source>
        <dbReference type="ARBA" id="ARBA00005048"/>
    </source>
</evidence>
<dbReference type="Proteomes" id="UP001560267">
    <property type="component" value="Unassembled WGS sequence"/>
</dbReference>
<evidence type="ECO:0000256" key="4">
    <source>
        <dbReference type="ARBA" id="ARBA00022741"/>
    </source>
</evidence>
<name>A0ABV3Y4V6_9ACTN</name>
<organism evidence="11 12">
    <name type="scientific">Ferrimicrobium acidiphilum</name>
    <dbReference type="NCBI Taxonomy" id="121039"/>
    <lineage>
        <taxon>Bacteria</taxon>
        <taxon>Bacillati</taxon>
        <taxon>Actinomycetota</taxon>
        <taxon>Acidimicrobiia</taxon>
        <taxon>Acidimicrobiales</taxon>
        <taxon>Acidimicrobiaceae</taxon>
        <taxon>Ferrimicrobium</taxon>
    </lineage>
</organism>
<dbReference type="PANTHER" id="PTHR43509:SF1">
    <property type="entry name" value="SULFATE ADENYLYLTRANSFERASE"/>
    <property type="match status" value="1"/>
</dbReference>
<dbReference type="PANTHER" id="PTHR43509">
    <property type="match status" value="1"/>
</dbReference>
<keyword evidence="5 8" id="KW-0067">ATP-binding</keyword>
<dbReference type="InterPro" id="IPR002650">
    <property type="entry name" value="Sulphate_adenylyltransferase"/>
</dbReference>
<feature type="domain" description="ATP-sulfurylase PUA-like" evidence="10">
    <location>
        <begin position="29"/>
        <end position="152"/>
    </location>
</feature>
<comment type="caution">
    <text evidence="11">The sequence shown here is derived from an EMBL/GenBank/DDBJ whole genome shotgun (WGS) entry which is preliminary data.</text>
</comment>
<dbReference type="EMBL" id="JBFSHR010000064">
    <property type="protein sequence ID" value="MEX6430597.1"/>
    <property type="molecule type" value="Genomic_DNA"/>
</dbReference>
<evidence type="ECO:0000313" key="12">
    <source>
        <dbReference type="Proteomes" id="UP001560267"/>
    </source>
</evidence>
<accession>A0ABV3Y4V6</accession>
<dbReference type="CDD" id="cd00517">
    <property type="entry name" value="ATPS"/>
    <property type="match status" value="1"/>
</dbReference>
<keyword evidence="4 8" id="KW-0547">Nucleotide-binding</keyword>
<comment type="catalytic activity">
    <reaction evidence="7 8">
        <text>sulfate + ATP + H(+) = adenosine 5'-phosphosulfate + diphosphate</text>
        <dbReference type="Rhea" id="RHEA:18133"/>
        <dbReference type="ChEBI" id="CHEBI:15378"/>
        <dbReference type="ChEBI" id="CHEBI:16189"/>
        <dbReference type="ChEBI" id="CHEBI:30616"/>
        <dbReference type="ChEBI" id="CHEBI:33019"/>
        <dbReference type="ChEBI" id="CHEBI:58243"/>
        <dbReference type="EC" id="2.7.7.4"/>
    </reaction>
</comment>
<keyword evidence="3 8" id="KW-0548">Nucleotidyltransferase</keyword>
<evidence type="ECO:0000256" key="6">
    <source>
        <dbReference type="ARBA" id="ARBA00037980"/>
    </source>
</evidence>
<dbReference type="NCBIfam" id="NF003166">
    <property type="entry name" value="PRK04149.1"/>
    <property type="match status" value="1"/>
</dbReference>
<dbReference type="NCBIfam" id="TIGR00339">
    <property type="entry name" value="sopT"/>
    <property type="match status" value="1"/>
</dbReference>
<dbReference type="EC" id="2.7.7.4" evidence="8"/>
<dbReference type="Pfam" id="PF14306">
    <property type="entry name" value="PUA_2"/>
    <property type="match status" value="1"/>
</dbReference>
<evidence type="ECO:0000313" key="11">
    <source>
        <dbReference type="EMBL" id="MEX6430597.1"/>
    </source>
</evidence>
<dbReference type="RefSeq" id="WP_369084867.1">
    <property type="nucleotide sequence ID" value="NZ_JBFSHR010000064.1"/>
</dbReference>
<dbReference type="Gene3D" id="3.10.400.10">
    <property type="entry name" value="Sulfate adenylyltransferase"/>
    <property type="match status" value="1"/>
</dbReference>